<evidence type="ECO:0000313" key="8">
    <source>
        <dbReference type="Proteomes" id="UP000271603"/>
    </source>
</evidence>
<organism evidence="7 8">
    <name type="scientific">Serratia rubidaea</name>
    <name type="common">Serratia marinorubra</name>
    <dbReference type="NCBI Taxonomy" id="61652"/>
    <lineage>
        <taxon>Bacteria</taxon>
        <taxon>Pseudomonadati</taxon>
        <taxon>Pseudomonadota</taxon>
        <taxon>Gammaproteobacteria</taxon>
        <taxon>Enterobacterales</taxon>
        <taxon>Yersiniaceae</taxon>
        <taxon>Serratia</taxon>
    </lineage>
</organism>
<keyword evidence="5" id="KW-0057">Aromatic amino acid biosynthesis</keyword>
<name>A0A447QG55_SERRU</name>
<dbReference type="STRING" id="61652.AXX16_1910"/>
<dbReference type="Gene3D" id="3.60.150.10">
    <property type="entry name" value="Chorismate synthase AroC"/>
    <property type="match status" value="1"/>
</dbReference>
<evidence type="ECO:0000256" key="5">
    <source>
        <dbReference type="ARBA" id="ARBA00023141"/>
    </source>
</evidence>
<dbReference type="EMBL" id="LR134155">
    <property type="protein sequence ID" value="VEA69007.1"/>
    <property type="molecule type" value="Genomic_DNA"/>
</dbReference>
<dbReference type="EC" id="4.2.3.5" evidence="3"/>
<dbReference type="Pfam" id="PF01264">
    <property type="entry name" value="Chorismate_synt"/>
    <property type="match status" value="1"/>
</dbReference>
<keyword evidence="4" id="KW-0028">Amino-acid biosynthesis</keyword>
<dbReference type="SUPFAM" id="SSF103263">
    <property type="entry name" value="Chorismate synthase, AroC"/>
    <property type="match status" value="1"/>
</dbReference>
<dbReference type="InterPro" id="IPR035904">
    <property type="entry name" value="Chorismate_synth_AroC_sf"/>
</dbReference>
<dbReference type="AlphaFoldDB" id="A0A447QG55"/>
<keyword evidence="6 7" id="KW-0456">Lyase</keyword>
<dbReference type="GO" id="GO:0004107">
    <property type="term" value="F:chorismate synthase activity"/>
    <property type="evidence" value="ECO:0007669"/>
    <property type="project" value="UniProtKB-EC"/>
</dbReference>
<gene>
    <name evidence="7" type="primary">aroC_2</name>
    <name evidence="7" type="ORF">NCTC9419_00720</name>
</gene>
<dbReference type="GO" id="GO:0009423">
    <property type="term" value="P:chorismate biosynthetic process"/>
    <property type="evidence" value="ECO:0007669"/>
    <property type="project" value="TreeGrafter"/>
</dbReference>
<reference evidence="7 8" key="1">
    <citation type="submission" date="2018-12" db="EMBL/GenBank/DDBJ databases">
        <authorList>
            <consortium name="Pathogen Informatics"/>
        </authorList>
    </citation>
    <scope>NUCLEOTIDE SEQUENCE [LARGE SCALE GENOMIC DNA]</scope>
    <source>
        <strain evidence="7 8">NCTC9419</strain>
    </source>
</reference>
<accession>A0A447QG55</accession>
<evidence type="ECO:0000256" key="1">
    <source>
        <dbReference type="ARBA" id="ARBA00005044"/>
    </source>
</evidence>
<dbReference type="GO" id="GO:0009073">
    <property type="term" value="P:aromatic amino acid family biosynthetic process"/>
    <property type="evidence" value="ECO:0007669"/>
    <property type="project" value="UniProtKB-KW"/>
</dbReference>
<dbReference type="GO" id="GO:0005829">
    <property type="term" value="C:cytosol"/>
    <property type="evidence" value="ECO:0007669"/>
    <property type="project" value="TreeGrafter"/>
</dbReference>
<proteinExistence type="inferred from homology"/>
<sequence length="135" mass="14476">MKVRGYLAQIGDVSCELKDWEQVEQNPFFCPDPDKLEALDELMRALKKEGDSIGAKVSVVAENVPVGLGEPVFDRLDADLAHALMSINAVKGVEIGDGFAVVTKRGSENRDEITRKASRATTPAAFSAVSAAASR</sequence>
<evidence type="ECO:0000313" key="7">
    <source>
        <dbReference type="EMBL" id="VEA69007.1"/>
    </source>
</evidence>
<dbReference type="Proteomes" id="UP000271603">
    <property type="component" value="Chromosome"/>
</dbReference>
<dbReference type="InterPro" id="IPR000453">
    <property type="entry name" value="Chorismate_synth"/>
</dbReference>
<comment type="similarity">
    <text evidence="2">Belongs to the chorismate synthase family.</text>
</comment>
<dbReference type="GO" id="GO:0010181">
    <property type="term" value="F:FMN binding"/>
    <property type="evidence" value="ECO:0007669"/>
    <property type="project" value="TreeGrafter"/>
</dbReference>
<evidence type="ECO:0000256" key="3">
    <source>
        <dbReference type="ARBA" id="ARBA00013036"/>
    </source>
</evidence>
<comment type="pathway">
    <text evidence="1">Metabolic intermediate biosynthesis; chorismate biosynthesis; chorismate from D-erythrose 4-phosphate and phosphoenolpyruvate: step 7/7.</text>
</comment>
<dbReference type="PANTHER" id="PTHR21085:SF0">
    <property type="entry name" value="CHORISMATE SYNTHASE"/>
    <property type="match status" value="1"/>
</dbReference>
<protein>
    <recommendedName>
        <fullName evidence="3">chorismate synthase</fullName>
        <ecNumber evidence="3">4.2.3.5</ecNumber>
    </recommendedName>
</protein>
<evidence type="ECO:0000256" key="6">
    <source>
        <dbReference type="ARBA" id="ARBA00023239"/>
    </source>
</evidence>
<dbReference type="GO" id="GO:0008652">
    <property type="term" value="P:amino acid biosynthetic process"/>
    <property type="evidence" value="ECO:0007669"/>
    <property type="project" value="UniProtKB-KW"/>
</dbReference>
<dbReference type="PANTHER" id="PTHR21085">
    <property type="entry name" value="CHORISMATE SYNTHASE"/>
    <property type="match status" value="1"/>
</dbReference>
<evidence type="ECO:0000256" key="4">
    <source>
        <dbReference type="ARBA" id="ARBA00022605"/>
    </source>
</evidence>
<evidence type="ECO:0000256" key="2">
    <source>
        <dbReference type="ARBA" id="ARBA00008014"/>
    </source>
</evidence>